<name>A0AAJ7WMG6_PETMA</name>
<feature type="region of interest" description="Disordered" evidence="1">
    <location>
        <begin position="185"/>
        <end position="205"/>
    </location>
</feature>
<sequence>MHALLQGLLLLAVLHLSTQKSLYDKPLGYGNGQQVRYQGRGIGGYGGGQGYQGQDGGYGSRRRGGVRDYGYGRNGRLGKGPGAYGGLDGSFGGGGYGAGGYGPGGAGGYGAGGYGAGGYGGGLGAGGYGGGVGAGGYGGAGGLGRIGGGYGNLRGQRGQGKDKGYGEQQYPFGAGGYPQQMSKRYDGYGGEGFPENGGLHGGDSFGDYLSDDGGLGYPGGKAQQKKFGRLGGGKL</sequence>
<reference evidence="4" key="1">
    <citation type="submission" date="2025-08" db="UniProtKB">
        <authorList>
            <consortium name="RefSeq"/>
        </authorList>
    </citation>
    <scope>IDENTIFICATION</scope>
    <source>
        <tissue evidence="4">Sperm</tissue>
    </source>
</reference>
<accession>A0AAJ7WMG6</accession>
<evidence type="ECO:0000256" key="2">
    <source>
        <dbReference type="SAM" id="SignalP"/>
    </source>
</evidence>
<dbReference type="Proteomes" id="UP001318040">
    <property type="component" value="Chromosome 5"/>
</dbReference>
<feature type="chain" id="PRO_5042555290" evidence="2">
    <location>
        <begin position="20"/>
        <end position="235"/>
    </location>
</feature>
<gene>
    <name evidence="4" type="primary">LOC116939126</name>
</gene>
<keyword evidence="2" id="KW-0732">Signal</keyword>
<feature type="region of interest" description="Disordered" evidence="1">
    <location>
        <begin position="216"/>
        <end position="235"/>
    </location>
</feature>
<evidence type="ECO:0000313" key="3">
    <source>
        <dbReference type="Proteomes" id="UP001318040"/>
    </source>
</evidence>
<dbReference type="RefSeq" id="XP_032803015.1">
    <property type="nucleotide sequence ID" value="XM_032947124.1"/>
</dbReference>
<dbReference type="AlphaFoldDB" id="A0AAJ7WMG6"/>
<feature type="signal peptide" evidence="2">
    <location>
        <begin position="1"/>
        <end position="19"/>
    </location>
</feature>
<proteinExistence type="predicted"/>
<evidence type="ECO:0000313" key="4">
    <source>
        <dbReference type="RefSeq" id="XP_032803015.1"/>
    </source>
</evidence>
<feature type="region of interest" description="Disordered" evidence="1">
    <location>
        <begin position="53"/>
        <end position="72"/>
    </location>
</feature>
<evidence type="ECO:0000256" key="1">
    <source>
        <dbReference type="SAM" id="MobiDB-lite"/>
    </source>
</evidence>
<protein>
    <submittedName>
        <fullName evidence="4">Acanthoscurrin-1-like isoform X5</fullName>
    </submittedName>
</protein>
<dbReference type="GeneID" id="116939126"/>
<keyword evidence="3" id="KW-1185">Reference proteome</keyword>
<organism evidence="3 4">
    <name type="scientific">Petromyzon marinus</name>
    <name type="common">Sea lamprey</name>
    <dbReference type="NCBI Taxonomy" id="7757"/>
    <lineage>
        <taxon>Eukaryota</taxon>
        <taxon>Metazoa</taxon>
        <taxon>Chordata</taxon>
        <taxon>Craniata</taxon>
        <taxon>Vertebrata</taxon>
        <taxon>Cyclostomata</taxon>
        <taxon>Hyperoartia</taxon>
        <taxon>Petromyzontiformes</taxon>
        <taxon>Petromyzontidae</taxon>
        <taxon>Petromyzon</taxon>
    </lineage>
</organism>